<name>A0ABV8NWA9_9BURK</name>
<dbReference type="PRINTS" id="PR00038">
    <property type="entry name" value="HTHLUXR"/>
</dbReference>
<dbReference type="SUPFAM" id="SSF46894">
    <property type="entry name" value="C-terminal effector domain of the bipartite response regulators"/>
    <property type="match status" value="1"/>
</dbReference>
<dbReference type="SMART" id="SM00421">
    <property type="entry name" value="HTH_LUXR"/>
    <property type="match status" value="1"/>
</dbReference>
<evidence type="ECO:0000256" key="2">
    <source>
        <dbReference type="ARBA" id="ARBA00023125"/>
    </source>
</evidence>
<dbReference type="EMBL" id="JBHSBV010000002">
    <property type="protein sequence ID" value="MFC4200759.1"/>
    <property type="molecule type" value="Genomic_DNA"/>
</dbReference>
<dbReference type="PANTHER" id="PTHR44688:SF16">
    <property type="entry name" value="DNA-BINDING TRANSCRIPTIONAL ACTIVATOR DEVR_DOSR"/>
    <property type="match status" value="1"/>
</dbReference>
<dbReference type="Proteomes" id="UP001595848">
    <property type="component" value="Unassembled WGS sequence"/>
</dbReference>
<dbReference type="PANTHER" id="PTHR44688">
    <property type="entry name" value="DNA-BINDING TRANSCRIPTIONAL ACTIVATOR DEVR_DOSR"/>
    <property type="match status" value="1"/>
</dbReference>
<evidence type="ECO:0000256" key="4">
    <source>
        <dbReference type="SAM" id="MobiDB-lite"/>
    </source>
</evidence>
<dbReference type="Pfam" id="PF13191">
    <property type="entry name" value="AAA_16"/>
    <property type="match status" value="1"/>
</dbReference>
<keyword evidence="3" id="KW-0804">Transcription</keyword>
<gene>
    <name evidence="6" type="ORF">ACFOY1_07320</name>
</gene>
<keyword evidence="2" id="KW-0238">DNA-binding</keyword>
<dbReference type="InterPro" id="IPR041664">
    <property type="entry name" value="AAA_16"/>
</dbReference>
<dbReference type="InterPro" id="IPR036388">
    <property type="entry name" value="WH-like_DNA-bd_sf"/>
</dbReference>
<keyword evidence="1" id="KW-0805">Transcription regulation</keyword>
<comment type="caution">
    <text evidence="6">The sequence shown here is derived from an EMBL/GenBank/DDBJ whole genome shotgun (WGS) entry which is preliminary data.</text>
</comment>
<dbReference type="Pfam" id="PF00196">
    <property type="entry name" value="GerE"/>
    <property type="match status" value="1"/>
</dbReference>
<evidence type="ECO:0000256" key="1">
    <source>
        <dbReference type="ARBA" id="ARBA00023015"/>
    </source>
</evidence>
<evidence type="ECO:0000313" key="7">
    <source>
        <dbReference type="Proteomes" id="UP001595848"/>
    </source>
</evidence>
<dbReference type="CDD" id="cd06170">
    <property type="entry name" value="LuxR_C_like"/>
    <property type="match status" value="1"/>
</dbReference>
<sequence>MHASTPLCVRANTSPPSVTTKGRGFSATPASATRGGNVPRHDVLLQLDAAKTVSCVVLQGPAGSGKSHLLRAWASRPAAADATWIWLDCHCLPQESVAASLIDACLRALPELGANFPDRPEGMANEDDVALVLRLIRALSHSSCCLVFVFDNLHACGNPDRLQCLQALLDYCPPQLKCLFAHRAPLPLSLSRLRDCGALLQIGPESLAWSLDEIRTFIRGKFGMHAYARAQPWFDLTRGWCIGLMHLSKAYESSRNGETNMRQEVPDALLDYLEVEVLQRLCEEDIYYLAALAQLEPAHDNLLPLIVDADWSTIARKLSRLSQCTGLLHERGPSTVSSSWDLHPILRMALQRRFSAWSGDAKAMFHRRASSAFESIMDFRSVVHHAICAGAPDTLGLMEQSVEALGRDGNLPRIAQVLALLPIQMLQARPRLQSWLAMAALMTHRLDDCRRMLSQAAGRRRDVETIERCRWQVIEGMLAIYSDDIDAAAALVPTLEAMPLDRIDAITQGGRRNVLSWIYIHQSAYGRARQMQSDTPAGEANRTEETIFGRQVGRCMTGFSLALEGKMNEAERVYREVLEKCGPQEKLFTDAICQASGLLGETLYELNDLDNVLALSVRLDEMERVAIPDTFLRVMLGIGRTLAIRGRLRESGEILLRLEQYARARNLRRILAYSLLEQCALSLRNHDRAEAGRRRRELANLRRREKSGPLAGGADITAVFHRADILCSIDTEDMAAARKSILRLMECCVAAGRYRRVAALRCQMATIERRQGKRTSAMEHMKEALAIGYRMGLLRSLLDAHPDVPDAARDILKAGGLDPMTAFQADLLCNATGVSPLAGPSVHAPKHTVVPGRDDQNQDRESLTEREFDIARQLILAQPNKLIARSLNLSPETVKWHLSNIYQKLGVASRHDAVARLRRLLPGP</sequence>
<proteinExistence type="predicted"/>
<feature type="domain" description="HTH luxR-type" evidence="5">
    <location>
        <begin position="856"/>
        <end position="921"/>
    </location>
</feature>
<evidence type="ECO:0000256" key="3">
    <source>
        <dbReference type="ARBA" id="ARBA00023163"/>
    </source>
</evidence>
<keyword evidence="7" id="KW-1185">Reference proteome</keyword>
<evidence type="ECO:0000259" key="5">
    <source>
        <dbReference type="PROSITE" id="PS50043"/>
    </source>
</evidence>
<dbReference type="Gene3D" id="3.40.50.300">
    <property type="entry name" value="P-loop containing nucleotide triphosphate hydrolases"/>
    <property type="match status" value="1"/>
</dbReference>
<dbReference type="InterPro" id="IPR016032">
    <property type="entry name" value="Sig_transdc_resp-reg_C-effctor"/>
</dbReference>
<evidence type="ECO:0000313" key="6">
    <source>
        <dbReference type="EMBL" id="MFC4200759.1"/>
    </source>
</evidence>
<dbReference type="Gene3D" id="1.10.10.10">
    <property type="entry name" value="Winged helix-like DNA-binding domain superfamily/Winged helix DNA-binding domain"/>
    <property type="match status" value="1"/>
</dbReference>
<dbReference type="InterPro" id="IPR011990">
    <property type="entry name" value="TPR-like_helical_dom_sf"/>
</dbReference>
<organism evidence="6 7">
    <name type="scientific">Candidimonas humi</name>
    <dbReference type="NCBI Taxonomy" id="683355"/>
    <lineage>
        <taxon>Bacteria</taxon>
        <taxon>Pseudomonadati</taxon>
        <taxon>Pseudomonadota</taxon>
        <taxon>Betaproteobacteria</taxon>
        <taxon>Burkholderiales</taxon>
        <taxon>Alcaligenaceae</taxon>
        <taxon>Candidimonas</taxon>
    </lineage>
</organism>
<dbReference type="InterPro" id="IPR027417">
    <property type="entry name" value="P-loop_NTPase"/>
</dbReference>
<feature type="region of interest" description="Disordered" evidence="4">
    <location>
        <begin position="11"/>
        <end position="37"/>
    </location>
</feature>
<accession>A0ABV8NWA9</accession>
<feature type="compositionally biased region" description="Polar residues" evidence="4">
    <location>
        <begin position="11"/>
        <end position="20"/>
    </location>
</feature>
<dbReference type="RefSeq" id="WP_343218705.1">
    <property type="nucleotide sequence ID" value="NZ_JAHTBN010000003.1"/>
</dbReference>
<dbReference type="PROSITE" id="PS50043">
    <property type="entry name" value="HTH_LUXR_2"/>
    <property type="match status" value="1"/>
</dbReference>
<protein>
    <submittedName>
        <fullName evidence="6">LuxR C-terminal-related transcriptional regulator</fullName>
    </submittedName>
</protein>
<dbReference type="InterPro" id="IPR000792">
    <property type="entry name" value="Tscrpt_reg_LuxR_C"/>
</dbReference>
<reference evidence="7" key="1">
    <citation type="journal article" date="2019" name="Int. J. Syst. Evol. Microbiol.">
        <title>The Global Catalogue of Microorganisms (GCM) 10K type strain sequencing project: providing services to taxonomists for standard genome sequencing and annotation.</title>
        <authorList>
            <consortium name="The Broad Institute Genomics Platform"/>
            <consortium name="The Broad Institute Genome Sequencing Center for Infectious Disease"/>
            <person name="Wu L."/>
            <person name="Ma J."/>
        </authorList>
    </citation>
    <scope>NUCLEOTIDE SEQUENCE [LARGE SCALE GENOMIC DNA]</scope>
    <source>
        <strain evidence="7">LMG 24813</strain>
    </source>
</reference>
<dbReference type="SUPFAM" id="SSF52540">
    <property type="entry name" value="P-loop containing nucleoside triphosphate hydrolases"/>
    <property type="match status" value="1"/>
</dbReference>
<dbReference type="Gene3D" id="1.25.40.10">
    <property type="entry name" value="Tetratricopeptide repeat domain"/>
    <property type="match status" value="1"/>
</dbReference>